<evidence type="ECO:0000256" key="4">
    <source>
        <dbReference type="SAM" id="MobiDB-lite"/>
    </source>
</evidence>
<dbReference type="PANTHER" id="PTHR12442">
    <property type="entry name" value="DYNEIN INTERMEDIATE CHAIN"/>
    <property type="match status" value="1"/>
</dbReference>
<accession>E4XNK5</accession>
<keyword evidence="2" id="KW-0853">WD repeat</keyword>
<evidence type="ECO:0000256" key="2">
    <source>
        <dbReference type="ARBA" id="ARBA00022574"/>
    </source>
</evidence>
<evidence type="ECO:0000313" key="6">
    <source>
        <dbReference type="Proteomes" id="UP000001307"/>
    </source>
</evidence>
<evidence type="ECO:0000313" key="5">
    <source>
        <dbReference type="EMBL" id="CBY11443.1"/>
    </source>
</evidence>
<evidence type="ECO:0008006" key="7">
    <source>
        <dbReference type="Google" id="ProtNLM"/>
    </source>
</evidence>
<dbReference type="EMBL" id="FN653084">
    <property type="protein sequence ID" value="CBY11443.1"/>
    <property type="molecule type" value="Genomic_DNA"/>
</dbReference>
<organism evidence="5">
    <name type="scientific">Oikopleura dioica</name>
    <name type="common">Tunicate</name>
    <dbReference type="NCBI Taxonomy" id="34765"/>
    <lineage>
        <taxon>Eukaryota</taxon>
        <taxon>Metazoa</taxon>
        <taxon>Chordata</taxon>
        <taxon>Tunicata</taxon>
        <taxon>Appendicularia</taxon>
        <taxon>Copelata</taxon>
        <taxon>Oikopleuridae</taxon>
        <taxon>Oikopleura</taxon>
    </lineage>
</organism>
<dbReference type="AlphaFoldDB" id="E4XNK5"/>
<keyword evidence="6" id="KW-1185">Reference proteome</keyword>
<dbReference type="GO" id="GO:0036156">
    <property type="term" value="C:inner dynein arm"/>
    <property type="evidence" value="ECO:0007669"/>
    <property type="project" value="TreeGrafter"/>
</dbReference>
<sequence length="114" mass="13210">MHLNPWADLGDEDDGFGSKSDGHLREYQSFTDLMYSKDKRLTAVEWHPHIKSIIAVSCAQRYSLYERIEKAPKLLLSRKLILIWSFQDPIHPCILLEAPADVYCFKVTRNFGRG</sequence>
<reference evidence="5" key="1">
    <citation type="journal article" date="2010" name="Science">
        <title>Plasticity of animal genome architecture unmasked by rapid evolution of a pelagic tunicate.</title>
        <authorList>
            <person name="Denoeud F."/>
            <person name="Henriet S."/>
            <person name="Mungpakdee S."/>
            <person name="Aury J.M."/>
            <person name="Da Silva C."/>
            <person name="Brinkmann H."/>
            <person name="Mikhaleva J."/>
            <person name="Olsen L.C."/>
            <person name="Jubin C."/>
            <person name="Canestro C."/>
            <person name="Bouquet J.M."/>
            <person name="Danks G."/>
            <person name="Poulain J."/>
            <person name="Campsteijn C."/>
            <person name="Adamski M."/>
            <person name="Cross I."/>
            <person name="Yadetie F."/>
            <person name="Muffato M."/>
            <person name="Louis A."/>
            <person name="Butcher S."/>
            <person name="Tsagkogeorga G."/>
            <person name="Konrad A."/>
            <person name="Singh S."/>
            <person name="Jensen M.F."/>
            <person name="Cong E.H."/>
            <person name="Eikeseth-Otteraa H."/>
            <person name="Noel B."/>
            <person name="Anthouard V."/>
            <person name="Porcel B.M."/>
            <person name="Kachouri-Lafond R."/>
            <person name="Nishino A."/>
            <person name="Ugolini M."/>
            <person name="Chourrout P."/>
            <person name="Nishida H."/>
            <person name="Aasland R."/>
            <person name="Huzurbazar S."/>
            <person name="Westhof E."/>
            <person name="Delsuc F."/>
            <person name="Lehrach H."/>
            <person name="Reinhardt R."/>
            <person name="Weissenbach J."/>
            <person name="Roy S.W."/>
            <person name="Artiguenave F."/>
            <person name="Postlethwait J.H."/>
            <person name="Manak J.R."/>
            <person name="Thompson E.M."/>
            <person name="Jaillon O."/>
            <person name="Du Pasquier L."/>
            <person name="Boudinot P."/>
            <person name="Liberles D.A."/>
            <person name="Volff J.N."/>
            <person name="Philippe H."/>
            <person name="Lenhard B."/>
            <person name="Roest Crollius H."/>
            <person name="Wincker P."/>
            <person name="Chourrout D."/>
        </authorList>
    </citation>
    <scope>NUCLEOTIDE SEQUENCE [LARGE SCALE GENOMIC DNA]</scope>
</reference>
<dbReference type="GO" id="GO:0045504">
    <property type="term" value="F:dynein heavy chain binding"/>
    <property type="evidence" value="ECO:0007669"/>
    <property type="project" value="TreeGrafter"/>
</dbReference>
<gene>
    <name evidence="5" type="ORF">GSOID_T00015766001</name>
</gene>
<evidence type="ECO:0000256" key="1">
    <source>
        <dbReference type="ARBA" id="ARBA00022490"/>
    </source>
</evidence>
<feature type="region of interest" description="Disordered" evidence="4">
    <location>
        <begin position="1"/>
        <end position="22"/>
    </location>
</feature>
<keyword evidence="3" id="KW-0677">Repeat</keyword>
<proteinExistence type="predicted"/>
<dbReference type="PANTHER" id="PTHR12442:SF5">
    <property type="entry name" value="DYNEIN AXONEMAL INTERMEDIATE CHAIN 3"/>
    <property type="match status" value="1"/>
</dbReference>
<dbReference type="InParanoid" id="E4XNK5"/>
<dbReference type="OrthoDB" id="6619788at2759"/>
<dbReference type="GO" id="GO:0036159">
    <property type="term" value="P:inner dynein arm assembly"/>
    <property type="evidence" value="ECO:0007669"/>
    <property type="project" value="TreeGrafter"/>
</dbReference>
<keyword evidence="1" id="KW-0963">Cytoplasm</keyword>
<evidence type="ECO:0000256" key="3">
    <source>
        <dbReference type="ARBA" id="ARBA00022737"/>
    </source>
</evidence>
<name>E4XNK5_OIKDI</name>
<dbReference type="GO" id="GO:0045503">
    <property type="term" value="F:dynein light chain binding"/>
    <property type="evidence" value="ECO:0007669"/>
    <property type="project" value="TreeGrafter"/>
</dbReference>
<dbReference type="Proteomes" id="UP000001307">
    <property type="component" value="Unassembled WGS sequence"/>
</dbReference>
<protein>
    <recommendedName>
        <fullName evidence="7">Anaphase-promoting complex subunit 4 WD40 domain-containing protein</fullName>
    </recommendedName>
</protein>
<dbReference type="GO" id="GO:0060294">
    <property type="term" value="P:cilium movement involved in cell motility"/>
    <property type="evidence" value="ECO:0007669"/>
    <property type="project" value="TreeGrafter"/>
</dbReference>
<dbReference type="InterPro" id="IPR050687">
    <property type="entry name" value="Dynein_IC"/>
</dbReference>